<dbReference type="InterPro" id="IPR039844">
    <property type="entry name" value="URB1"/>
</dbReference>
<evidence type="ECO:0000256" key="1">
    <source>
        <dbReference type="SAM" id="MobiDB-lite"/>
    </source>
</evidence>
<feature type="domain" description="URB1 N-terminal" evidence="2">
    <location>
        <begin position="108"/>
        <end position="435"/>
    </location>
</feature>
<accession>A0A7C8JGR2</accession>
<dbReference type="Pfam" id="PF11707">
    <property type="entry name" value="Npa1"/>
    <property type="match status" value="1"/>
</dbReference>
<sequence>MAKRPFNQADVEGQDRRPGNTPKRHKKDNSTPLKGLAPEDITSARQVQGLFSDYSNAGKIQAGIQSFKKFLAECRDLQYALHINEEIKLCTLQEYLESQISKDGDEICSDLMQAWSFASQSNNFQLLSSIPTILNLLLRTISLFPAWKKHGVALVKSTLQPPYLKLIYRSLGGSKDAISSPCLRLLTEINKFDNGSLCPLLHQSLDFTVKDITRNLEIKKTEKLDQVPVEDPDRPSVRTVFVKFILSFFRYGTHNIKTDIMGLRTFTTPLFKYIRQDTAAVIDEVLVAFRDNIMADQDISRSSKTNYFNDWSLGRLGELCYRDDAIDPENPDRTVADVVFEFLGGVCTTPGNGVCFKDNGWYNGSKSDASEKTGKQQVNNRILLGLLKSLRPYSNTYHLRLLIAVFTAAPELVAAYFNENTAFTFDPKLTATWIGLSSVLLETIQIPVPERFGYSGGDEIPSSPPPVRNTIENILPQQVNRAVLTKCLGFNNTFVRFIAVRILNAAFAKLAAVLDVMGQMAEELVDGSVWAKGVYDLVDEFSKKVPEVGVVVGVFNQMKEDASLQREAGSRLLRNYYEYLPSIVGAVSGGSGGKGGFDFGPAFGRVLVKIGESKGFEALEVKHCLHLAKLLPETKWWAKPAAAKYSPAITLMKVFKDGNGGEQASDVYKLLEKIVDDSPVFGKNGGNGRNGVHPLEALMESFECVKGKEGWERVLTYLDNACGRLVQGPYKYFDIVGETLESVKGQRELSPLLAALFHQFNFLKKEDVEKEELEGLCRWLLSVANSFWVIGEIPMVQKDGVDIASVEVDGLSEVFAQFVGGVKVWRRCLEEFKLGKAGSSTDLVGFPLEFELPEAKVLSKLRRSKDIREKYGYFYTLAEALETRPTIVTFYYWKWIQHVVEILLKATSNIDESLLEETEFSALEGIHNTVFQAYEDAARKVLKNDAYEIDSRSNKCLNFMVDTAGKPLHLEYFAFTRRRLMSRFDIALINIYSLLPIGTLEDDGVKSNLFKKLVQTPPASYSADPKQAAKLLFFFKQLLDVSDLKKSCRESNTVELPDLAWKVIFERLYASRETLVWDEVWGVIGGGKGIREHPWVSFVKLVKQQNLKGLSNISVGFETLNQIVVESSTTAFSSFLLLLLQTGGFAKGIEGLLDIVSKYLDASSKKSLNQLTSLIFPVCKAVKDFAMESDESTGRLRWNRRDLKHGDGMQLDEDWKETFIQQFYLDTAPGTSTPLHQALLEGYKGLENMDCKAEYFEIALDFGLITWNEQVLNLLQLDDKDNTLLSVSNFPLFEAAYRLSQGSDMSWFHAKLQKMVYTLTVELSKPKISEEEDSDLLNGLEKFGGFMGRNEVDLLDYVAKDAVDSLLEVLFEKLGVGRGVVTFAAGIMAGIEDVKYLQHSKLLQLLLTTPTSLSSSPRNPHKNKEIHHLSYILRRLFYASKAQHSNITTLDGILSIYGGTNDIVDSILLEIMISIEGYMERSILERISSVTITDDETRKFVERDGKGQLKIFVSSKVVGKSMGNFFRRKVQFKGLIGSSDGLKGFLEKCRRVDEEDEGGVRGRSYDVGFIAGLVMNGMVTEKEEHKVDVKDIIEKGLLGYTLLALSADSGEERGMGEAVLTAVVGKLEGLAGVRGYKERIEVMHLICKVLAGIAVLNSDGEEDEKEETEGSGLKEKGIPTITALLLAKMLGIVSNPSHFLYEKVMVWLQSRATVDLKEIPMLKEFLRTEGEGYWKEVGWIVEGLAGGVKDKVDIEVFRKRGVFEEVFGVYGGIVTTTNNNNTNVKGKEEGIRKKILEILWNTAGVEGGATTLITRTGVVSWIKMMISVADGDEERILLKRLAARLWEGCDKGYVRQWSEGHIGRVLEGLVGL</sequence>
<dbReference type="Pfam" id="PF26140">
    <property type="entry name" value="HEAT_URB1"/>
    <property type="match status" value="1"/>
</dbReference>
<dbReference type="GO" id="GO:0005730">
    <property type="term" value="C:nucleolus"/>
    <property type="evidence" value="ECO:0007669"/>
    <property type="project" value="TreeGrafter"/>
</dbReference>
<dbReference type="InterPro" id="IPR032436">
    <property type="entry name" value="URB1_C"/>
</dbReference>
<dbReference type="Proteomes" id="UP000475325">
    <property type="component" value="Unassembled WGS sequence"/>
</dbReference>
<protein>
    <recommendedName>
        <fullName evidence="7">Nucleolar pre-ribosomal-associated protein 1</fullName>
    </recommendedName>
</protein>
<evidence type="ECO:0008006" key="7">
    <source>
        <dbReference type="Google" id="ProtNLM"/>
    </source>
</evidence>
<gene>
    <name evidence="5" type="ORF">TWF102_000047</name>
</gene>
<evidence type="ECO:0000259" key="4">
    <source>
        <dbReference type="Pfam" id="PF26140"/>
    </source>
</evidence>
<dbReference type="EMBL" id="WIQW01000001">
    <property type="protein sequence ID" value="KAF3113385.1"/>
    <property type="molecule type" value="Genomic_DNA"/>
</dbReference>
<dbReference type="InterPro" id="IPR059018">
    <property type="entry name" value="HEAT_URB1"/>
</dbReference>
<dbReference type="InterPro" id="IPR021714">
    <property type="entry name" value="URB1_N"/>
</dbReference>
<dbReference type="PANTHER" id="PTHR13500">
    <property type="entry name" value="NUCLEOLAR PRERIBOSOMAL-ASSOCIATED PROTEIN 1"/>
    <property type="match status" value="1"/>
</dbReference>
<organism evidence="5 6">
    <name type="scientific">Orbilia oligospora</name>
    <name type="common">Nematode-trapping fungus</name>
    <name type="synonym">Arthrobotrys oligospora</name>
    <dbReference type="NCBI Taxonomy" id="2813651"/>
    <lineage>
        <taxon>Eukaryota</taxon>
        <taxon>Fungi</taxon>
        <taxon>Dikarya</taxon>
        <taxon>Ascomycota</taxon>
        <taxon>Pezizomycotina</taxon>
        <taxon>Orbiliomycetes</taxon>
        <taxon>Orbiliales</taxon>
        <taxon>Orbiliaceae</taxon>
        <taxon>Orbilia</taxon>
    </lineage>
</organism>
<evidence type="ECO:0000313" key="5">
    <source>
        <dbReference type="EMBL" id="KAF3113385.1"/>
    </source>
</evidence>
<dbReference type="Pfam" id="PF16201">
    <property type="entry name" value="NopRA1"/>
    <property type="match status" value="1"/>
</dbReference>
<evidence type="ECO:0000313" key="6">
    <source>
        <dbReference type="Proteomes" id="UP000475325"/>
    </source>
</evidence>
<feature type="domain" description="URB1 C-terminal" evidence="3">
    <location>
        <begin position="1598"/>
        <end position="1821"/>
    </location>
</feature>
<evidence type="ECO:0000259" key="3">
    <source>
        <dbReference type="Pfam" id="PF16201"/>
    </source>
</evidence>
<proteinExistence type="predicted"/>
<name>A0A7C8JGR2_ORBOL</name>
<reference evidence="5 6" key="1">
    <citation type="submission" date="2019-06" db="EMBL/GenBank/DDBJ databases">
        <authorList>
            <person name="Palmer J.M."/>
        </authorList>
    </citation>
    <scope>NUCLEOTIDE SEQUENCE [LARGE SCALE GENOMIC DNA]</scope>
    <source>
        <strain evidence="5 6">TWF102</strain>
    </source>
</reference>
<feature type="domain" description="URB1 central HEAT repeat" evidence="4">
    <location>
        <begin position="632"/>
        <end position="796"/>
    </location>
</feature>
<dbReference type="GO" id="GO:0000466">
    <property type="term" value="P:maturation of 5.8S rRNA from tricistronic rRNA transcript (SSU-rRNA, 5.8S rRNA, LSU-rRNA)"/>
    <property type="evidence" value="ECO:0007669"/>
    <property type="project" value="TreeGrafter"/>
</dbReference>
<evidence type="ECO:0000259" key="2">
    <source>
        <dbReference type="Pfam" id="PF11707"/>
    </source>
</evidence>
<feature type="region of interest" description="Disordered" evidence="1">
    <location>
        <begin position="1"/>
        <end position="38"/>
    </location>
</feature>
<comment type="caution">
    <text evidence="5">The sequence shown here is derived from an EMBL/GenBank/DDBJ whole genome shotgun (WGS) entry which is preliminary data.</text>
</comment>
<dbReference type="GO" id="GO:0000463">
    <property type="term" value="P:maturation of LSU-rRNA from tricistronic rRNA transcript (SSU-rRNA, 5.8S rRNA, LSU-rRNA)"/>
    <property type="evidence" value="ECO:0007669"/>
    <property type="project" value="TreeGrafter"/>
</dbReference>
<dbReference type="PANTHER" id="PTHR13500:SF0">
    <property type="entry name" value="NUCLEOLAR PRE-RIBOSOMAL-ASSOCIATED PROTEIN 1"/>
    <property type="match status" value="1"/>
</dbReference>